<protein>
    <submittedName>
        <fullName evidence="1">Uncharacterized protein</fullName>
    </submittedName>
</protein>
<evidence type="ECO:0000313" key="1">
    <source>
        <dbReference type="EMBL" id="KAI8525591.1"/>
    </source>
</evidence>
<dbReference type="EMBL" id="CM046400">
    <property type="protein sequence ID" value="KAI8525591.1"/>
    <property type="molecule type" value="Genomic_DNA"/>
</dbReference>
<accession>A0ACC0LBH3</accession>
<organism evidence="1 2">
    <name type="scientific">Rhododendron molle</name>
    <name type="common">Chinese azalea</name>
    <name type="synonym">Azalea mollis</name>
    <dbReference type="NCBI Taxonomy" id="49168"/>
    <lineage>
        <taxon>Eukaryota</taxon>
        <taxon>Viridiplantae</taxon>
        <taxon>Streptophyta</taxon>
        <taxon>Embryophyta</taxon>
        <taxon>Tracheophyta</taxon>
        <taxon>Spermatophyta</taxon>
        <taxon>Magnoliopsida</taxon>
        <taxon>eudicotyledons</taxon>
        <taxon>Gunneridae</taxon>
        <taxon>Pentapetalae</taxon>
        <taxon>asterids</taxon>
        <taxon>Ericales</taxon>
        <taxon>Ericaceae</taxon>
        <taxon>Ericoideae</taxon>
        <taxon>Rhodoreae</taxon>
        <taxon>Rhododendron</taxon>
    </lineage>
</organism>
<keyword evidence="2" id="KW-1185">Reference proteome</keyword>
<comment type="caution">
    <text evidence="1">The sequence shown here is derived from an EMBL/GenBank/DDBJ whole genome shotgun (WGS) entry which is preliminary data.</text>
</comment>
<reference evidence="1" key="1">
    <citation type="submission" date="2022-02" db="EMBL/GenBank/DDBJ databases">
        <title>Plant Genome Project.</title>
        <authorList>
            <person name="Zhang R.-G."/>
        </authorList>
    </citation>
    <scope>NUCLEOTIDE SEQUENCE</scope>
    <source>
        <strain evidence="1">AT1</strain>
    </source>
</reference>
<gene>
    <name evidence="1" type="ORF">RHMOL_Rhmol13G0242400</name>
</gene>
<name>A0ACC0LBH3_RHOML</name>
<proteinExistence type="predicted"/>
<evidence type="ECO:0000313" key="2">
    <source>
        <dbReference type="Proteomes" id="UP001062846"/>
    </source>
</evidence>
<sequence length="601" mass="68760">MEAYGAKYLGLPVFLGSSKHDLFQYIKDRTTKRLRSYKESKVNQAGREVLLKSVLMAHPNYAMSCFRLPKTLLQQISSEIARFWWGSKEGERKIHWIKWEKLSRCKGDGGLGLRDLETFNQALLAKQGWRLISGAPSLFRQIFKGRYFPHTSFRHANASSTASWAWKSIVWAWELIDKGWRWQVRSGKDIHVWEDPWLSKNTDFRVSLIREAFNHEDAEAILSIPISYTSQRDRKIWHPSRNGTFSVKTGYRLAKEGLSSRCNLQVEQTNSSNVLPAIWKKLWGLLLHPKVNMFIWKCFNNAVATNSTLVTRKIRHDPVCSRCGIMEESIAHVLFQCEAAIKVWIHSPFRLRPEELLECRHMVDWQECIYDRFTQFRLPFPCLGMALLYCWWIWRAKNDFIFNGKIWATDAVSRKARGDFYEFKDANIRVSHPPSSPSPIGTLVWQRPERNVLKINVDAAVCKSSSTIGTGAVARKDDGRVIGILLALHNGINSPRIAEALAIRDGLNLGITLKCPKVLIESDAEAIVRKCNDDHDPPSDIAIVIHDCLVLKKSFSSCDFGFVKRDCNRAAHCCAKKALSNGMSGLWTSILPPWSFHLSDV</sequence>
<dbReference type="Proteomes" id="UP001062846">
    <property type="component" value="Chromosome 13"/>
</dbReference>